<proteinExistence type="predicted"/>
<comment type="caution">
    <text evidence="2">The sequence shown here is derived from an EMBL/GenBank/DDBJ whole genome shotgun (WGS) entry which is preliminary data.</text>
</comment>
<dbReference type="EMBL" id="JBBMFA010000082">
    <property type="protein sequence ID" value="MEQ2520149.1"/>
    <property type="molecule type" value="Genomic_DNA"/>
</dbReference>
<feature type="signal peptide" evidence="1">
    <location>
        <begin position="1"/>
        <end position="19"/>
    </location>
</feature>
<dbReference type="RefSeq" id="WP_349215596.1">
    <property type="nucleotide sequence ID" value="NZ_JBBMFA010000082.1"/>
</dbReference>
<accession>A0ABV1GE81</accession>
<evidence type="ECO:0008006" key="4">
    <source>
        <dbReference type="Google" id="ProtNLM"/>
    </source>
</evidence>
<gene>
    <name evidence="2" type="ORF">WMO24_06865</name>
</gene>
<protein>
    <recommendedName>
        <fullName evidence="4">DUF5050 domain-containing protein</fullName>
    </recommendedName>
</protein>
<dbReference type="Proteomes" id="UP001477672">
    <property type="component" value="Unassembled WGS sequence"/>
</dbReference>
<name>A0ABV1GE81_9FIRM</name>
<evidence type="ECO:0000256" key="1">
    <source>
        <dbReference type="SAM" id="SignalP"/>
    </source>
</evidence>
<organism evidence="2 3">
    <name type="scientific">Ruthenibacterium intestinale</name>
    <dbReference type="NCBI Taxonomy" id="3133163"/>
    <lineage>
        <taxon>Bacteria</taxon>
        <taxon>Bacillati</taxon>
        <taxon>Bacillota</taxon>
        <taxon>Clostridia</taxon>
        <taxon>Eubacteriales</taxon>
        <taxon>Oscillospiraceae</taxon>
        <taxon>Ruthenibacterium</taxon>
    </lineage>
</organism>
<reference evidence="2 3" key="1">
    <citation type="submission" date="2024-03" db="EMBL/GenBank/DDBJ databases">
        <title>Human intestinal bacterial collection.</title>
        <authorList>
            <person name="Pauvert C."/>
            <person name="Hitch T.C.A."/>
            <person name="Clavel T."/>
        </authorList>
    </citation>
    <scope>NUCLEOTIDE SEQUENCE [LARGE SCALE GENOMIC DNA]</scope>
    <source>
        <strain evidence="2 3">CLA-JM-H11</strain>
    </source>
</reference>
<keyword evidence="1" id="KW-0732">Signal</keyword>
<evidence type="ECO:0000313" key="3">
    <source>
        <dbReference type="Proteomes" id="UP001477672"/>
    </source>
</evidence>
<keyword evidence="3" id="KW-1185">Reference proteome</keyword>
<feature type="chain" id="PRO_5045256352" description="DUF5050 domain-containing protein" evidence="1">
    <location>
        <begin position="20"/>
        <end position="426"/>
    </location>
</feature>
<sequence>MKRLALLLAAVLLTGCAAAPPASSDAPSAPQPISSDLLYFGLPLEGYKLAGQVSENGFFDYFSDYEKNIGFLTRYDFADMTQHILCDKDGCLHADETCDAYAPGWQVIAMSDAVYTVNYNYAEDGETFTGTQTLMRRDADGMHPTPVASIGNWNFFATDEHYLYGFCEEAYGRVDRTNGTETLLLHDGKSRYYVYGEILGVWNGQFVVIHWDENPTQGVNLSLLSPEGIETPLTQLDEISIYEGIVYPNVCALFEDKVYYVSNDGMLLCYDLSKGEHREKSSILHTCAKNSSADTWMLYALGDRLVVSAFIRPEGSKYASRHLFALSPPDGPLTELTLMEEFREHIETPAPEEGPIWEPELIQPLAQINGQFLVLNAYQFFQRPFTSSDGTTASYEDHFSIYALMDPEDYFASRPVYREFSPISNN</sequence>
<dbReference type="PROSITE" id="PS51257">
    <property type="entry name" value="PROKAR_LIPOPROTEIN"/>
    <property type="match status" value="1"/>
</dbReference>
<evidence type="ECO:0000313" key="2">
    <source>
        <dbReference type="EMBL" id="MEQ2520149.1"/>
    </source>
</evidence>